<keyword evidence="1" id="KW-0732">Signal</keyword>
<evidence type="ECO:0000313" key="2">
    <source>
        <dbReference type="EMBL" id="TCK03848.1"/>
    </source>
</evidence>
<dbReference type="InterPro" id="IPR050218">
    <property type="entry name" value="LptD"/>
</dbReference>
<dbReference type="GO" id="GO:0043165">
    <property type="term" value="P:Gram-negative-bacterium-type cell outer membrane assembly"/>
    <property type="evidence" value="ECO:0007669"/>
    <property type="project" value="InterPro"/>
</dbReference>
<comment type="caution">
    <text evidence="2">The sequence shown here is derived from an EMBL/GenBank/DDBJ whole genome shotgun (WGS) entry which is preliminary data.</text>
</comment>
<dbReference type="InterPro" id="IPR020889">
    <property type="entry name" value="LipoPS_assembly_LptD"/>
</dbReference>
<gene>
    <name evidence="2" type="ORF">CLV27_1161</name>
</gene>
<dbReference type="RefSeq" id="WP_243644897.1">
    <property type="nucleotide sequence ID" value="NZ_SMFV01000004.1"/>
</dbReference>
<dbReference type="HAMAP" id="MF_01411">
    <property type="entry name" value="LPS_assembly_LptD"/>
    <property type="match status" value="1"/>
</dbReference>
<dbReference type="PANTHER" id="PTHR30189">
    <property type="entry name" value="LPS-ASSEMBLY PROTEIN"/>
    <property type="match status" value="1"/>
</dbReference>
<reference evidence="2 3" key="1">
    <citation type="submission" date="2019-03" db="EMBL/GenBank/DDBJ databases">
        <title>Genomic Encyclopedia of Archaeal and Bacterial Type Strains, Phase II (KMG-II): from individual species to whole genera.</title>
        <authorList>
            <person name="Goeker M."/>
        </authorList>
    </citation>
    <scope>NUCLEOTIDE SEQUENCE [LARGE SCALE GENOMIC DNA]</scope>
    <source>
        <strain evidence="2 3">DSM 24425</strain>
    </source>
</reference>
<dbReference type="GO" id="GO:0009279">
    <property type="term" value="C:cell outer membrane"/>
    <property type="evidence" value="ECO:0007669"/>
    <property type="project" value="InterPro"/>
</dbReference>
<dbReference type="EMBL" id="SMFV01000004">
    <property type="protein sequence ID" value="TCK03848.1"/>
    <property type="molecule type" value="Genomic_DNA"/>
</dbReference>
<accession>A0A4R1G8D7</accession>
<dbReference type="Gene3D" id="2.60.450.10">
    <property type="entry name" value="Lipopolysaccharide (LPS) transport protein A like domain"/>
    <property type="match status" value="1"/>
</dbReference>
<protein>
    <submittedName>
        <fullName evidence="2">LPS-assembly protein</fullName>
    </submittedName>
</protein>
<feature type="chain" id="PRO_5020190613" evidence="1">
    <location>
        <begin position="21"/>
        <end position="648"/>
    </location>
</feature>
<dbReference type="Proteomes" id="UP000295777">
    <property type="component" value="Unassembled WGS sequence"/>
</dbReference>
<name>A0A4R1G8D7_9BACT</name>
<proteinExistence type="inferred from homology"/>
<dbReference type="PANTHER" id="PTHR30189:SF1">
    <property type="entry name" value="LPS-ASSEMBLY PROTEIN LPTD"/>
    <property type="match status" value="1"/>
</dbReference>
<evidence type="ECO:0000313" key="3">
    <source>
        <dbReference type="Proteomes" id="UP000295777"/>
    </source>
</evidence>
<dbReference type="GO" id="GO:0015920">
    <property type="term" value="P:lipopolysaccharide transport"/>
    <property type="evidence" value="ECO:0007669"/>
    <property type="project" value="InterPro"/>
</dbReference>
<keyword evidence="3" id="KW-1185">Reference proteome</keyword>
<organism evidence="2 3">
    <name type="scientific">Phorcysia thermohydrogeniphila</name>
    <dbReference type="NCBI Taxonomy" id="936138"/>
    <lineage>
        <taxon>Bacteria</taxon>
        <taxon>Pseudomonadati</taxon>
        <taxon>Aquificota</taxon>
        <taxon>Aquificia</taxon>
        <taxon>Desulfurobacteriales</taxon>
        <taxon>Desulfurobacteriaceae</taxon>
        <taxon>Phorcysia</taxon>
    </lineage>
</organism>
<evidence type="ECO:0000256" key="1">
    <source>
        <dbReference type="SAM" id="SignalP"/>
    </source>
</evidence>
<dbReference type="AlphaFoldDB" id="A0A4R1G8D7"/>
<feature type="signal peptide" evidence="1">
    <location>
        <begin position="1"/>
        <end position="20"/>
    </location>
</feature>
<sequence length="648" mass="75701">MKVGLWAFAFWLFLFSRALAVEVPVNITADKVFGNVSKRVEARGHVVITYDKVEISGDSAVYDREKGLLIVRGNVVVKEFPASFRCQSIVYDLKTKRAVLEGVSGKISETDYIKADRIERLSEKEWIAYDGEYTPCKHTCPDWSVGAKRFRILLGESFEGRWVAFRVKEIPIFVSPVLSGPIVKKRTTGFLFPRFGYMSEDGFIYRQPFYIVLGRSADLTLTYEKRFRDGDGKSAELRYVLSEKSKGRLYYYRIDRENRRDWKFTYSHSFYPSELLYGRLNAELVNSREYYKSTTTFDVEEKTRVYTKSDVTLSKLWEHAILNVNAVYLDYLDGSSSTVYQRVPNVNFYLMDIPLPKTPFTFSFDTELTYFYREAGGSSYRLNLEPILKYSRFFGVFKNTMKVSYLISKYQLGGDRSIFKFESKTVTNKYFHLGDTVSVSLNPELSFRFVESENQEVNPFYDGSDRVGKKKEIYSGVTGYFYEDGKEFLRLSISGQYDLYDSEDPWKLWRLDLDLYPLGNLELKETFYYSPEENGLKKSNTYVSVSWGSLSLWANYYSSDLTERVRYVRWGTELKIGVFSLSYRQRYDLELSQDRERSYSLAVNRGCWSGRLTYRWVKNYDNTVDYQVSLLVNLVKLGSYGYKFVGRK</sequence>
<dbReference type="GO" id="GO:1990351">
    <property type="term" value="C:transporter complex"/>
    <property type="evidence" value="ECO:0007669"/>
    <property type="project" value="TreeGrafter"/>
</dbReference>